<evidence type="ECO:0000256" key="5">
    <source>
        <dbReference type="ARBA" id="ARBA00023157"/>
    </source>
</evidence>
<feature type="compositionally biased region" description="Basic and acidic residues" evidence="7">
    <location>
        <begin position="1099"/>
        <end position="1110"/>
    </location>
</feature>
<feature type="compositionally biased region" description="Basic and acidic residues" evidence="7">
    <location>
        <begin position="994"/>
        <end position="1005"/>
    </location>
</feature>
<feature type="non-terminal residue" evidence="9">
    <location>
        <position position="5780"/>
    </location>
</feature>
<evidence type="ECO:0000256" key="3">
    <source>
        <dbReference type="ARBA" id="ARBA00022490"/>
    </source>
</evidence>
<feature type="compositionally biased region" description="Basic and acidic residues" evidence="7">
    <location>
        <begin position="2878"/>
        <end position="2887"/>
    </location>
</feature>
<evidence type="ECO:0000313" key="9">
    <source>
        <dbReference type="EMBL" id="KAK3921145.1"/>
    </source>
</evidence>
<dbReference type="PANTHER" id="PTHR45080">
    <property type="entry name" value="CONTACTIN 5"/>
    <property type="match status" value="1"/>
</dbReference>
<feature type="compositionally biased region" description="Basic and acidic residues" evidence="7">
    <location>
        <begin position="373"/>
        <end position="415"/>
    </location>
</feature>
<feature type="compositionally biased region" description="Basic residues" evidence="7">
    <location>
        <begin position="362"/>
        <end position="372"/>
    </location>
</feature>
<feature type="compositionally biased region" description="Basic and acidic residues" evidence="7">
    <location>
        <begin position="757"/>
        <end position="778"/>
    </location>
</feature>
<feature type="region of interest" description="Disordered" evidence="7">
    <location>
        <begin position="3852"/>
        <end position="3874"/>
    </location>
</feature>
<dbReference type="SMART" id="SM00409">
    <property type="entry name" value="IG"/>
    <property type="match status" value="7"/>
</dbReference>
<feature type="compositionally biased region" description="Basic and acidic residues" evidence="7">
    <location>
        <begin position="3855"/>
        <end position="3871"/>
    </location>
</feature>
<feature type="region of interest" description="Disordered" evidence="7">
    <location>
        <begin position="613"/>
        <end position="778"/>
    </location>
</feature>
<keyword evidence="5" id="KW-1015">Disulfide bond</keyword>
<feature type="region of interest" description="Disordered" evidence="7">
    <location>
        <begin position="1633"/>
        <end position="1717"/>
    </location>
</feature>
<dbReference type="InterPro" id="IPR003599">
    <property type="entry name" value="Ig_sub"/>
</dbReference>
<dbReference type="InterPro" id="IPR036179">
    <property type="entry name" value="Ig-like_dom_sf"/>
</dbReference>
<feature type="region of interest" description="Disordered" evidence="7">
    <location>
        <begin position="509"/>
        <end position="557"/>
    </location>
</feature>
<feature type="compositionally biased region" description="Basic and acidic residues" evidence="7">
    <location>
        <begin position="335"/>
        <end position="361"/>
    </location>
</feature>
<feature type="region of interest" description="Disordered" evidence="7">
    <location>
        <begin position="5286"/>
        <end position="5305"/>
    </location>
</feature>
<comment type="similarity">
    <text evidence="2">Belongs to the protein kinase superfamily. CAMK Ser/Thr protein kinase family.</text>
</comment>
<feature type="region of interest" description="Disordered" evidence="7">
    <location>
        <begin position="955"/>
        <end position="1044"/>
    </location>
</feature>
<dbReference type="FunFam" id="2.60.40.10:FF:000107">
    <property type="entry name" value="Myosin, light chain kinase a"/>
    <property type="match status" value="4"/>
</dbReference>
<evidence type="ECO:0000256" key="7">
    <source>
        <dbReference type="SAM" id="MobiDB-lite"/>
    </source>
</evidence>
<feature type="compositionally biased region" description="Gly residues" evidence="7">
    <location>
        <begin position="28"/>
        <end position="43"/>
    </location>
</feature>
<dbReference type="PANTHER" id="PTHR45080:SF8">
    <property type="entry name" value="IG-LIKE DOMAIN-CONTAINING PROTEIN"/>
    <property type="match status" value="1"/>
</dbReference>
<feature type="region of interest" description="Disordered" evidence="7">
    <location>
        <begin position="3232"/>
        <end position="3256"/>
    </location>
</feature>
<feature type="region of interest" description="Disordered" evidence="7">
    <location>
        <begin position="2864"/>
        <end position="2889"/>
    </location>
</feature>
<proteinExistence type="inferred from homology"/>
<dbReference type="GO" id="GO:0045989">
    <property type="term" value="P:positive regulation of striated muscle contraction"/>
    <property type="evidence" value="ECO:0007669"/>
    <property type="project" value="UniProtKB-ARBA"/>
</dbReference>
<feature type="domain" description="Ig-like" evidence="8">
    <location>
        <begin position="2067"/>
        <end position="2155"/>
    </location>
</feature>
<feature type="compositionally biased region" description="Basic and acidic residues" evidence="7">
    <location>
        <begin position="1516"/>
        <end position="1544"/>
    </location>
</feature>
<evidence type="ECO:0000313" key="10">
    <source>
        <dbReference type="Proteomes" id="UP001219518"/>
    </source>
</evidence>
<evidence type="ECO:0000256" key="4">
    <source>
        <dbReference type="ARBA" id="ARBA00022729"/>
    </source>
</evidence>
<feature type="compositionally biased region" description="Basic and acidic residues" evidence="7">
    <location>
        <begin position="1862"/>
        <end position="1883"/>
    </location>
</feature>
<keyword evidence="6" id="KW-0393">Immunoglobulin domain</keyword>
<feature type="compositionally biased region" description="Polar residues" evidence="7">
    <location>
        <begin position="191"/>
        <end position="207"/>
    </location>
</feature>
<feature type="compositionally biased region" description="Basic and acidic residues" evidence="7">
    <location>
        <begin position="1080"/>
        <end position="1090"/>
    </location>
</feature>
<feature type="domain" description="Ig-like" evidence="8">
    <location>
        <begin position="2272"/>
        <end position="2362"/>
    </location>
</feature>
<dbReference type="InterPro" id="IPR013783">
    <property type="entry name" value="Ig-like_fold"/>
</dbReference>
<dbReference type="Gene3D" id="2.60.40.10">
    <property type="entry name" value="Immunoglobulins"/>
    <property type="match status" value="7"/>
</dbReference>
<feature type="region of interest" description="Disordered" evidence="7">
    <location>
        <begin position="1250"/>
        <end position="1276"/>
    </location>
</feature>
<dbReference type="FunFam" id="2.60.40.10:FF:000080">
    <property type="entry name" value="Myosin light chain kinase, smooth muscle"/>
    <property type="match status" value="1"/>
</dbReference>
<feature type="compositionally biased region" description="Basic and acidic residues" evidence="7">
    <location>
        <begin position="1034"/>
        <end position="1044"/>
    </location>
</feature>
<feature type="region of interest" description="Disordered" evidence="7">
    <location>
        <begin position="1077"/>
        <end position="1172"/>
    </location>
</feature>
<name>A0AAE1HGW4_9NEOP</name>
<keyword evidence="4" id="KW-0732">Signal</keyword>
<feature type="compositionally biased region" description="Basic and acidic residues" evidence="7">
    <location>
        <begin position="5672"/>
        <end position="5691"/>
    </location>
</feature>
<dbReference type="InterPro" id="IPR007110">
    <property type="entry name" value="Ig-like_dom"/>
</dbReference>
<dbReference type="GO" id="GO:0005886">
    <property type="term" value="C:plasma membrane"/>
    <property type="evidence" value="ECO:0007669"/>
    <property type="project" value="TreeGrafter"/>
</dbReference>
<feature type="region of interest" description="Disordered" evidence="7">
    <location>
        <begin position="1342"/>
        <end position="1366"/>
    </location>
</feature>
<feature type="compositionally biased region" description="Basic and acidic residues" evidence="7">
    <location>
        <begin position="877"/>
        <end position="886"/>
    </location>
</feature>
<reference evidence="9" key="2">
    <citation type="journal article" date="2023" name="BMC Genomics">
        <title>Pest status, molecular evolution, and epigenetic factors derived from the genome assembly of Frankliniella fusca, a thysanopteran phytovirus vector.</title>
        <authorList>
            <person name="Catto M.A."/>
            <person name="Labadie P.E."/>
            <person name="Jacobson A.L."/>
            <person name="Kennedy G.G."/>
            <person name="Srinivasan R."/>
            <person name="Hunt B.G."/>
        </authorList>
    </citation>
    <scope>NUCLEOTIDE SEQUENCE</scope>
    <source>
        <strain evidence="9">PL_HMW_Pooled</strain>
    </source>
</reference>
<dbReference type="GO" id="GO:0005737">
    <property type="term" value="C:cytoplasm"/>
    <property type="evidence" value="ECO:0007669"/>
    <property type="project" value="UniProtKB-SubCell"/>
</dbReference>
<comment type="caution">
    <text evidence="9">The sequence shown here is derived from an EMBL/GenBank/DDBJ whole genome shotgun (WGS) entry which is preliminary data.</text>
</comment>
<dbReference type="Proteomes" id="UP001219518">
    <property type="component" value="Unassembled WGS sequence"/>
</dbReference>
<feature type="compositionally biased region" description="Basic and acidic residues" evidence="7">
    <location>
        <begin position="1118"/>
        <end position="1139"/>
    </location>
</feature>
<feature type="compositionally biased region" description="Basic and acidic residues" evidence="7">
    <location>
        <begin position="1659"/>
        <end position="1674"/>
    </location>
</feature>
<dbReference type="InterPro" id="IPR003598">
    <property type="entry name" value="Ig_sub2"/>
</dbReference>
<feature type="compositionally biased region" description="Basic and acidic residues" evidence="7">
    <location>
        <begin position="309"/>
        <end position="327"/>
    </location>
</feature>
<feature type="compositionally biased region" description="Polar residues" evidence="7">
    <location>
        <begin position="170"/>
        <end position="182"/>
    </location>
</feature>
<feature type="compositionally biased region" description="Basic and acidic residues" evidence="7">
    <location>
        <begin position="1461"/>
        <end position="1481"/>
    </location>
</feature>
<evidence type="ECO:0000256" key="1">
    <source>
        <dbReference type="ARBA" id="ARBA00004496"/>
    </source>
</evidence>
<dbReference type="GO" id="GO:0040017">
    <property type="term" value="P:positive regulation of locomotion"/>
    <property type="evidence" value="ECO:0007669"/>
    <property type="project" value="UniProtKB-ARBA"/>
</dbReference>
<feature type="compositionally biased region" description="Polar residues" evidence="7">
    <location>
        <begin position="45"/>
        <end position="56"/>
    </location>
</feature>
<feature type="compositionally biased region" description="Polar residues" evidence="7">
    <location>
        <begin position="266"/>
        <end position="282"/>
    </location>
</feature>
<feature type="non-terminal residue" evidence="9">
    <location>
        <position position="1"/>
    </location>
</feature>
<feature type="compositionally biased region" description="Basic residues" evidence="7">
    <location>
        <begin position="283"/>
        <end position="292"/>
    </location>
</feature>
<feature type="region of interest" description="Disordered" evidence="7">
    <location>
        <begin position="5672"/>
        <end position="5722"/>
    </location>
</feature>
<feature type="compositionally biased region" description="Basic and acidic residues" evidence="7">
    <location>
        <begin position="1356"/>
        <end position="1366"/>
    </location>
</feature>
<dbReference type="EMBL" id="JAHWGI010001033">
    <property type="protein sequence ID" value="KAK3921145.1"/>
    <property type="molecule type" value="Genomic_DNA"/>
</dbReference>
<evidence type="ECO:0000256" key="6">
    <source>
        <dbReference type="ARBA" id="ARBA00023319"/>
    </source>
</evidence>
<dbReference type="InterPro" id="IPR050958">
    <property type="entry name" value="Cell_Adh-Cytoskel_Orgn"/>
</dbReference>
<feature type="domain" description="Ig-like" evidence="8">
    <location>
        <begin position="2166"/>
        <end position="2264"/>
    </location>
</feature>
<evidence type="ECO:0000259" key="8">
    <source>
        <dbReference type="PROSITE" id="PS50835"/>
    </source>
</evidence>
<organism evidence="9 10">
    <name type="scientific">Frankliniella fusca</name>
    <dbReference type="NCBI Taxonomy" id="407009"/>
    <lineage>
        <taxon>Eukaryota</taxon>
        <taxon>Metazoa</taxon>
        <taxon>Ecdysozoa</taxon>
        <taxon>Arthropoda</taxon>
        <taxon>Hexapoda</taxon>
        <taxon>Insecta</taxon>
        <taxon>Pterygota</taxon>
        <taxon>Neoptera</taxon>
        <taxon>Paraneoptera</taxon>
        <taxon>Thysanoptera</taxon>
        <taxon>Terebrantia</taxon>
        <taxon>Thripoidea</taxon>
        <taxon>Thripidae</taxon>
        <taxon>Frankliniella</taxon>
    </lineage>
</organism>
<feature type="compositionally biased region" description="Basic and acidic residues" evidence="7">
    <location>
        <begin position="1012"/>
        <end position="1026"/>
    </location>
</feature>
<dbReference type="CDD" id="cd00096">
    <property type="entry name" value="Ig"/>
    <property type="match status" value="2"/>
</dbReference>
<feature type="compositionally biased region" description="Polar residues" evidence="7">
    <location>
        <begin position="1394"/>
        <end position="1405"/>
    </location>
</feature>
<feature type="region of interest" description="Disordered" evidence="7">
    <location>
        <begin position="2952"/>
        <end position="2978"/>
    </location>
</feature>
<feature type="domain" description="Ig-like" evidence="8">
    <location>
        <begin position="2483"/>
        <end position="2572"/>
    </location>
</feature>
<feature type="compositionally biased region" description="Basic and acidic residues" evidence="7">
    <location>
        <begin position="1808"/>
        <end position="1830"/>
    </location>
</feature>
<feature type="domain" description="Ig-like" evidence="8">
    <location>
        <begin position="2744"/>
        <end position="2832"/>
    </location>
</feature>
<accession>A0AAE1HGW4</accession>
<reference evidence="9" key="1">
    <citation type="submission" date="2021-07" db="EMBL/GenBank/DDBJ databases">
        <authorList>
            <person name="Catto M.A."/>
            <person name="Jacobson A."/>
            <person name="Kennedy G."/>
            <person name="Labadie P."/>
            <person name="Hunt B.G."/>
            <person name="Srinivasan R."/>
        </authorList>
    </citation>
    <scope>NUCLEOTIDE SEQUENCE</scope>
    <source>
        <strain evidence="9">PL_HMW_Pooled</strain>
        <tissue evidence="9">Head</tissue>
    </source>
</reference>
<dbReference type="InterPro" id="IPR013098">
    <property type="entry name" value="Ig_I-set"/>
</dbReference>
<feature type="region of interest" description="Disordered" evidence="7">
    <location>
        <begin position="1388"/>
        <end position="1610"/>
    </location>
</feature>
<keyword evidence="3" id="KW-0963">Cytoplasm</keyword>
<feature type="compositionally biased region" description="Basic and acidic residues" evidence="7">
    <location>
        <begin position="613"/>
        <end position="629"/>
    </location>
</feature>
<feature type="compositionally biased region" description="Basic and acidic residues" evidence="7">
    <location>
        <begin position="509"/>
        <end position="521"/>
    </location>
</feature>
<dbReference type="FunFam" id="2.60.40.10:FF:000425">
    <property type="entry name" value="Myosin light chain kinase"/>
    <property type="match status" value="2"/>
</dbReference>
<evidence type="ECO:0000256" key="2">
    <source>
        <dbReference type="ARBA" id="ARBA00006692"/>
    </source>
</evidence>
<dbReference type="PROSITE" id="PS50835">
    <property type="entry name" value="IG_LIKE"/>
    <property type="match status" value="7"/>
</dbReference>
<feature type="region of interest" description="Disordered" evidence="7">
    <location>
        <begin position="1755"/>
        <end position="1931"/>
    </location>
</feature>
<feature type="region of interest" description="Disordered" evidence="7">
    <location>
        <begin position="1"/>
        <end position="64"/>
    </location>
</feature>
<feature type="compositionally biased region" description="Basic and acidic residues" evidence="7">
    <location>
        <begin position="672"/>
        <end position="718"/>
    </location>
</feature>
<feature type="domain" description="Ig-like" evidence="8">
    <location>
        <begin position="2626"/>
        <end position="2708"/>
    </location>
</feature>
<comment type="subcellular location">
    <subcellularLocation>
        <location evidence="1">Cytoplasm</location>
    </subcellularLocation>
</comment>
<dbReference type="SUPFAM" id="SSF48726">
    <property type="entry name" value="Immunoglobulin"/>
    <property type="match status" value="7"/>
</dbReference>
<feature type="compositionally biased region" description="Basic and acidic residues" evidence="7">
    <location>
        <begin position="1157"/>
        <end position="1170"/>
    </location>
</feature>
<protein>
    <submittedName>
        <fullName evidence="9">Titin</fullName>
    </submittedName>
</protein>
<dbReference type="SMART" id="SM00408">
    <property type="entry name" value="IGc2"/>
    <property type="match status" value="7"/>
</dbReference>
<gene>
    <name evidence="9" type="ORF">KUF71_010360</name>
</gene>
<feature type="domain" description="Ig-like" evidence="8">
    <location>
        <begin position="2377"/>
        <end position="2465"/>
    </location>
</feature>
<feature type="region of interest" description="Disordered" evidence="7">
    <location>
        <begin position="842"/>
        <end position="933"/>
    </location>
</feature>
<feature type="compositionally biased region" description="Basic and acidic residues" evidence="7">
    <location>
        <begin position="1253"/>
        <end position="1267"/>
    </location>
</feature>
<feature type="region of interest" description="Disordered" evidence="7">
    <location>
        <begin position="150"/>
        <end position="418"/>
    </location>
</feature>
<feature type="compositionally biased region" description="Low complexity" evidence="7">
    <location>
        <begin position="1493"/>
        <end position="1506"/>
    </location>
</feature>
<dbReference type="GO" id="GO:0007156">
    <property type="term" value="P:homophilic cell adhesion via plasma membrane adhesion molecules"/>
    <property type="evidence" value="ECO:0007669"/>
    <property type="project" value="TreeGrafter"/>
</dbReference>
<keyword evidence="10" id="KW-1185">Reference proteome</keyword>
<sequence length="5780" mass="645468">RPGLAHAVPIHDQQARGAGLNKDLPGGSQRGTGASGGIDGVGGPQVSQPAGQQPGFQQLAGWTGPQSFFTPQQGVPARLPQQGFVAPQQRFMMPHQQGIPQHYAPQQHGFYGQDIQGPQVAYAKTFIPHKNLPRPGFAALQQVAHPIFRGPHDVPEVGSMDEIPPRSNLPFASTHQFQSPQSPLEPEGGVQQPSQPASGYIQMQPQGSVMGATSLAPASNAHDNSFLAPSEVREETPWRRPRSSSVQAPRKVPSPWAPASRDRSLDSQQTTSEKAQPWTKQNVKLKKAPRPKKSFEKEQLQPVQLKPSMIERKPIPREELEHVDLKPGQRVAKQTPDREGIHLRPVLDRERDLDTPADKQLKPNKRQSRPRTRSGEEKRQPPAEETFPKPDFKGLDDDEHSLDRSLDGSLDRSIDESLDDDFWKPKVAPWSSEPVVLKKTQRKRKVFKKEELEEVHLKPAKIEKKRLSKPELEHVDLKPVPQEQLGILSWTEEEEASLLKIDREEIENYKQRPRSRSRDLLSEASEASDVKSVSEPVPWSQESLHLKKAPRLPKKEFPKETLEEVQLKPAVIERRQMAREELEHVELHHVEKDGIGSWAEEDDSSMLKLDLEEIESYKRRPRSRSRDLLDETSEADDTSMSLDLSLEDRLDNRKGPVPWTEEPIQLKRTPREHKEVPKETVEQVHLKPSKIERKEVPKEQLEHVDLKPAEKIPKEAPTPDHVILKPIPKPSRGAVQDQTMLQPYSETDDASLLSLNRKVDETETKKPRPDFLEMVRSQDTDHTDVPFFWKRGGPIPDEVEIRHVQGEDTTVRELERTIRRLKEEETKEQFSETEDTAKLAIEATSEESKIQKRSVPLGDDKPQPVPWTQQSIHLRTAPREKREIPKETLPGVSLKPTQIVSRPTSKESVEYVSLKPVSKDSRESGHPQNATLTEVERSILGFVETDDSNLLRYEQLEETDTVKSKEIGVTWERGTKKQKRQTSTEMEDSSVLHGKREDTSTKVLKETAANLQRREKMDSLEKRSETDDSSFLSVDKKEEKEFGRSDEVPVMWQRGKKKVSTVELLETEDSTFLSVGQQEKIVEKHPEEKPVMWQRGKKKTETVEEPHKIAIDVPVIEGDAKENAEKQPEKPRPVSERQPEPVPWNQQHVQLRKTTRERKELKKETIEEVALKPSKTIRHEIPKDRVEHVDLTPVQLQSMEDRGPENIKLKAVDKVEVVEESRIAKDEIRRKAPEKDLSVQYSDVEDSSYLSLRNKEDVSKQQKEKPVSWRRQKIPTERNEIEQITEVDDATRLGISKQEDKSLVTEVPIMWERGKKKPKLADQPKAENEDVAVLKVDKTVTEDGIRKPHTSIPANDSKEIPWNREDVKLKKTPKRIVGEPIPTVEEVKLKPTKKQSSTEDVSLTSPVVPLDVQSEDLADALLEPKGRNGRPLTEGKDVPWTQEKIQLKRTPRPSQEPSKAPGEEVQLKPVTKRVDTPERVSLDTGIVLDSQPTDTDGTTETSSETGLPWRRSGQLKKPEEIPEEVRINRAPRRPKEPEEEKPEIQLRPAKQKPKELTDQPEVTLKPWKRGPLDSVIQEDIQTHPHSRKEVSVPPGNQIQLAPVEKLPSEDVTKLPLDTEIKEMPKPHIEDIVKTHPTEAQIPPQRPKEATDQKPVPLKRTSEQRLKSDEEKEVVQLKPVRRGVKSEETNDSVDLKQITKKTTRKSPEKRSPSPVEKVVIATEKREGVKLKSTKRVTIKEPAEEIQEFDEASAAMPLEVPQNNLQEPTAVLEKTHRLKSKSLLPKEEDQKPETVTLKPTKRGPKIKQPAADDIKLKPIPRRDAAGLEKEPLPLKPLTAEQNQSAKPVAEEQYEMPGSTPLEESPNKAEEGEVLKAGEDMPETVKKPSKPAVVRDVPVASEVPKDETKPSWRRKRIRIPKPVPGRPADEQPVVDKTELITEQVIEDSVEDVPEEARSETMITLATQKTSVTKTSLVPKEALDKEEQPIWQKQMSVETQSRRVTRRAGQFIQEETPLRDLEIVTAKRGVDKLPEEPVVEEEVREDRTTVRRSIVQRSTAEILAPQKAKPPKFIKRLEPVATSPESPSKFTCQVEGVPFPELTWLYNGKQLRATELVSMTVVDNVVTLEIAKTLPQHVGVYSCKATNPAGVAMSTANLVILEKEESGVAPQFSQPLKPQVVKPREAAILRCHVKGEPTPIVRWYRGDTEVKADNTRSLSYDSVAGIATLTILEPTPEDEVIYRVVATNKFGKAECRANLILGEQVSVSKPEILHAPRITEPLKAVLAVKGQPVVMAAEFQGTPQPEVRWYRNGKEIVPSAESDKEIVTESFRTELRIPAITKQHSGKYEVRAMNPAGEARTSGSVAVRDHDADDLKDARAPRFIEPLEPQIVSEGECVVLEARVDSFPTCSFQWLLHSVPVKSSPEFRVVTEENRSVLVVREVLPEHAGDYTCRAENAVGSVTSTATLSVVPEMEWETTPELEIMSPQFVKPVTSLKVMDGEKVTFTCQVLGKPTPRVTWRHNGQPIKEAKDVIIYQDQEGLCKLAISEVFPEDAGLYTCEALNRVGEAVCSASLIVEAYEYVPDSEIASVAVDTNLATAKSISEEDLLEKESLSSIEDHEMQAAHFVTPLVHSTPSREGELVRLEVKAAGNPRPVVRWYKQGSEILPTKDFQIENYEDGTSVLTIMEVFPDDVGEITCEAQNELGVDQTVTELEVHGILGTKEYRKPEWVTQMEELKDALKAVQAVPSIEVEIRDAYVEELDTVVFECVYSGTPKPDIIWYHDDQIVRNTEKVRITIEEGKTTCTVNYTSPEDAGIYVCKATSDIGMAITKAKLSVTELPEDRKEEKTLNLAKQEEEKIKLEKVKMEKKREKKKRRPRWGITDERDHASTEEVQTLETLTQFSQTVDSAFAQRRQSIQDSVAVSAVASCKKVDEPEKPNKRKDTAQQVVCPREGIAVSEMQPTHEVEDLPDDKKPKTRKAKTADIEGLKDAKITVIKVHEIIKKQKLKMAKEIEDIMELVNAREFGPGESPLRELAQIGFLVRHGVSVSDITSVYHETDEFPALRTPAAQSALVSLVEREGHGTLISQVLTEETTADETTVAKTVGFRAFMRMIELCHVTVEEVLTHFNPEDFHMPVWETSEATKVETSQLKTVNVSRRTEVVTENKMVTKTRSALIEDETEETLEEVETQTGRATQEHTPHSRDEGVTILELNEDDTSVAETDTAIITQPDDDYKYTEEQQNVREHSKQDNEKTEKRKKVVIKEKTEETKDEIEINVEIIEGKKRKITKTLRAQMPDESDEYIDEDFTGTLSKDFDTKLKGLPMFSPSSMVVTMPTELPSQIRSEHPVPRDQVKISVVTHSAISGELVKPEERESEEKHVTAVSVRASENQEPLEPVTVTQPQVQVTPGVFSDKFRPQTFSANRTYVESESLVVSETQADQYTTCANELTLDKKSASVTLMPKEATTVSEIDISFKEMPFESGKPPLQLKAEENFGINEGLSVLVVDEGIKEGSLKSILMPGVQPKIGLSSHEPIIVSEVFLETKPDKYVPEVIVPTETATKTVIAQQPITRDELQAPEIEGVFVPGRLPPSQQASQGVTPIETAIISTPRVEEREGDLSFPRIPQETSAVERLATVESVVVSSTFSQDSEIPFSVDTVEKKMVDVDILHQQSISTTLNTAVEKELELLQETLPNMKHALPNVSCLELSDATLPVKLESESEFVSPAAPSKAIAETSVREEESIGVTVIETSVVPAEFHEVLKYRTDEAASVVELTEAAEVWEVHLHDKEQPMKSKEQMTPASITPAYRHQFGVTVFDAQSADKEEPLRVFDLPEKHKGTVTSAHLANSLQIEEISSEDKTAELHSDAPKTETAHSATDIFVETVTQETIASEGLSAQEIPIVATKQADVLITEREAVTKTEVLSVDKESPMTMTAKPKEYFATADICGQTLPVTSEVVPEVATHDLEHEKPKHETAKHQHTTVEGVVVCQSDLAEKEGNFPKPIVPDSKTALVQITDEVSGLSITDIQAQEAESGLLLDKQPKPIYAESSVPSRETAIQSVVMSESSADEIASQLPATSRAKADHEPLSSLVITETAVSEVEREFSSNVQPSAHTASIVVGTKECFSFYEVETETKEEQFESPTAPKLRTAIPGVSGREVAMKEEFVLNQHAEDLNRISPCKETAKPEQDGLNIAMKTETATGEREGECEVSAQPKEHSAGVAYEDVPGQVLSIKEVNYGIKEGSLTTEDIPKLHKAIVDVPSNEVAQTTEVISHTDLSDLSENKPHTVRALSEQVPIETISVSLNQPVEKETELVPNLQPDNKKASSILVEEIGVNVTLNTAQDKESLLPLFEKPEGKNASTAVLARETAQTSEVVSHSTVDSFSAVVPETVQANLEHISHHPIVSTETALGELEGNLMQDYKPYPKVADIYYEEASQVQVAETYPQDKESTFLESFVPTAKFAQRAFSAHEVALNSEVQPETSIVELTIEKEKDRHAAVEQIPFETVINVQATVQEKEAQLEDIIKTTEQSATCSFETKNSLNVSQVLAEDSEEKFSPTDVPFSREAQLNIDLQEAQIISEVQSQTALGEVSLHSATFASAHTEHLPYEALSQTLPSIQETESSLDVGLQQPAKNATFEMTENLGVQVACIELQEKEDVLPETAGPLRKTAVPDVTEKETALQSQVIPATATGEFRVKKAETTTALASQQPHNYLLTTQMPVNEKEGEFSEDVLPDRRTAAEDFESSRVLVVSEEVTLAEREEHYQGISSPKERQAVPDLTEAQDIAIKSETLPEMSISEIPAESRQEEIGVLAHETLQSVAVSENHPHEVELPFDNSFERTVRNAGIGIEEAQPVQVIAEVQSGDCESSFEAWTVPKERVAVPEVSGREIAEKTEILAEMSVVPVDLLHTPAVMASSQQIPFESVLQTQAVLSEKEADFDNTQKAISSVAEMVFEEQKGIEVSEVLLEDKENHLLPSTSPKEREAHPDVTPSEAAEISAVYTQQTVGDLKLSSPTSFTARPEQGTFESIEATEPVIVEYENVLLRSDDARHTTANVALVEFDGVCVTEIGTQDREDSFIPSDTPTSKHAHAEVLAKEVALSFEVSPDFFPSEVNVEHTKAGQATFQQSVFESVTQTESIVQETENTFEKEKIPSSRNATVTLEEKSCIRVSEVLTDDKETNLETVVVPPSRIATSDIVSQEGVVTTVVDSQMHSVQKDEPFVLRYETAHTGQEPKEAIFISEGVVQEKEGTISEHERPSERNANVNFVEGNSTIVSEVIIQDKEEERTDGVKPKPTKARPEVSSRDIAEKLEIIPHSGLDVFATDKPQEARASETPLVVEALLQSQAILSERESNLELGVKERHKTARMSIDIDQTTAVSSEIIPEDKESSFASAEKPTTHNAKVDLLGRDVAEQTTVEALQTTDTIDTSEPFKGRAVVEQILFESFSQTETPVHEHERLIQTRQQPETKHADLQFQTGLSVSVLEVIPQDSEKASIDKSLPKQEMALTDVCERETALQTVTVPESNVTPFPVQSLDTSNAKATLQQPAHGVLITEIGQTGEKEADLPSLIKPSTKKIPFTIEERDSNLVVTEVHTERREELLDTFKPLPMVSAKQTTTDVLHSQATQNIQETRQDEKILQAVQKTPDMTDFSKDTESKEEVLTTKYITTHRETSKKSTDSTLTQREETQTSAEIPDINNESEHTKMSEQVTEVLEGGKKKRIKKKIVKKITADEEKVTETTTVEEEGKEAQVDVKETVRKLPKKKVRKPDIQEITDE</sequence>
<dbReference type="GO" id="GO:0060298">
    <property type="term" value="P:positive regulation of sarcomere organization"/>
    <property type="evidence" value="ECO:0007669"/>
    <property type="project" value="UniProtKB-ARBA"/>
</dbReference>
<dbReference type="Pfam" id="PF07679">
    <property type="entry name" value="I-set"/>
    <property type="match status" value="7"/>
</dbReference>
<feature type="compositionally biased region" description="Basic and acidic residues" evidence="7">
    <location>
        <begin position="2959"/>
        <end position="2971"/>
    </location>
</feature>
<feature type="compositionally biased region" description="Polar residues" evidence="7">
    <location>
        <begin position="736"/>
        <end position="745"/>
    </location>
</feature>